<accession>A0ACC1PR83</accession>
<evidence type="ECO:0000313" key="1">
    <source>
        <dbReference type="EMBL" id="KAJ2997270.1"/>
    </source>
</evidence>
<sequence length="738" mass="83447">MSSHTLIDNHSSGPQNVVAGHGPQSNLNGSGTQNNYYGAAPDLQAIEADRRLEEEERLQEEKEECLRSLSFWTMDIRRQNIDDAHQNTCDWLFSNAEFEKWQHRYDLSNHNGVLWIKGKPGAGKSTLMNHTLSYCERKFANHLIVAYFFNARGGVLEKSPLGMMRSIVYQLLNKDETLYRAFLNSYREKQKIYDGRDELWQQPELKKFIQSIIKQPQLHSKPLLLLVDALDECDEKDVRGVVGFLEDLSVNAVSVGFELRICLSSRHYPYVSMKKNLELTVETEPKHETDIATYIQDKLHIEDASIERQIREKAGGIFMWVVLVIAMLNKADDEGRLEAIQKTLDELPSDLEGVFNTLLGKCNSDKPEMISMLQWVLLSKRRLTPEELYIAAVSESLPSYQVIRRRIISSSKGLVEVRESERSTKRYVQFIHLAVNDFLYRNKRLEKLDPTLEPEVVSASHARLWATCWSYIKGRSTRLNTTSANNSHAELCRRYRFLEYAASFILDHADEALSNNTMRQRLEGDILQWLGEQSVWFPLLKSHGAFVSGHKLAALEQPLQDPNNEGLIYVLAHAPYRNLIKIAVTEGVDVNAQVGDSGTALQHASYRRYYDIVELLLRMGADVNAQAGKWGNPLQAASYQGAYGIVKLLIENGANVNAQGGLWDNALQAAAVPCLYPDGELGSHGIEGDPDLEKYKIMELLLKEGADVNAQGGNFGTPLRAAQGNPRMRKLLLENGAR</sequence>
<name>A0ACC1PR83_9PEZI</name>
<keyword evidence="2" id="KW-1185">Reference proteome</keyword>
<organism evidence="1 2">
    <name type="scientific">Xylaria curta</name>
    <dbReference type="NCBI Taxonomy" id="42375"/>
    <lineage>
        <taxon>Eukaryota</taxon>
        <taxon>Fungi</taxon>
        <taxon>Dikarya</taxon>
        <taxon>Ascomycota</taxon>
        <taxon>Pezizomycotina</taxon>
        <taxon>Sordariomycetes</taxon>
        <taxon>Xylariomycetidae</taxon>
        <taxon>Xylariales</taxon>
        <taxon>Xylariaceae</taxon>
        <taxon>Xylaria</taxon>
    </lineage>
</organism>
<gene>
    <name evidence="1" type="ORF">NUW58_g700</name>
</gene>
<comment type="caution">
    <text evidence="1">The sequence shown here is derived from an EMBL/GenBank/DDBJ whole genome shotgun (WGS) entry which is preliminary data.</text>
</comment>
<evidence type="ECO:0000313" key="2">
    <source>
        <dbReference type="Proteomes" id="UP001143856"/>
    </source>
</evidence>
<reference evidence="1" key="1">
    <citation type="submission" date="2022-10" db="EMBL/GenBank/DDBJ databases">
        <title>Genome Sequence of Xylaria curta.</title>
        <authorList>
            <person name="Buettner E."/>
        </authorList>
    </citation>
    <scope>NUCLEOTIDE SEQUENCE</scope>
    <source>
        <strain evidence="1">Babe10</strain>
    </source>
</reference>
<dbReference type="Proteomes" id="UP001143856">
    <property type="component" value="Unassembled WGS sequence"/>
</dbReference>
<protein>
    <submittedName>
        <fullName evidence="1">Uncharacterized protein</fullName>
    </submittedName>
</protein>
<proteinExistence type="predicted"/>
<dbReference type="EMBL" id="JAPDGR010000063">
    <property type="protein sequence ID" value="KAJ2997270.1"/>
    <property type="molecule type" value="Genomic_DNA"/>
</dbReference>